<evidence type="ECO:0000313" key="2">
    <source>
        <dbReference type="Proteomes" id="UP001597076"/>
    </source>
</evidence>
<accession>A0ABD6BLH7</accession>
<gene>
    <name evidence="1" type="ORF">ACFR99_18875</name>
</gene>
<reference evidence="1 2" key="1">
    <citation type="journal article" date="2019" name="Int. J. Syst. Evol. Microbiol.">
        <title>The Global Catalogue of Microorganisms (GCM) 10K type strain sequencing project: providing services to taxonomists for standard genome sequencing and annotation.</title>
        <authorList>
            <consortium name="The Broad Institute Genomics Platform"/>
            <consortium name="The Broad Institute Genome Sequencing Center for Infectious Disease"/>
            <person name="Wu L."/>
            <person name="Ma J."/>
        </authorList>
    </citation>
    <scope>NUCLEOTIDE SEQUENCE [LARGE SCALE GENOMIC DNA]</scope>
    <source>
        <strain evidence="1 2">CGMCC 1.12230</strain>
    </source>
</reference>
<dbReference type="RefSeq" id="WP_390290811.1">
    <property type="nucleotide sequence ID" value="NZ_JBHUDI010000011.1"/>
</dbReference>
<organism evidence="1 2">
    <name type="scientific">Haloarchaeobius amylolyticus</name>
    <dbReference type="NCBI Taxonomy" id="1198296"/>
    <lineage>
        <taxon>Archaea</taxon>
        <taxon>Methanobacteriati</taxon>
        <taxon>Methanobacteriota</taxon>
        <taxon>Stenosarchaea group</taxon>
        <taxon>Halobacteria</taxon>
        <taxon>Halobacteriales</taxon>
        <taxon>Halorubellaceae</taxon>
        <taxon>Haloarchaeobius</taxon>
    </lineage>
</organism>
<dbReference type="AlphaFoldDB" id="A0ABD6BLH7"/>
<name>A0ABD6BLH7_9EURY</name>
<protein>
    <submittedName>
        <fullName evidence="1">Uncharacterized protein</fullName>
    </submittedName>
</protein>
<sequence>MSEVLTETAIQSLCEIHNRKAPSSSMSVEVGASGNLTVKGKLPSWLLGSGYISSYQQDMGGVACEVIISRKDVPQFLAHTRAILRGLDNRGEH</sequence>
<dbReference type="EMBL" id="JBHUDI010000011">
    <property type="protein sequence ID" value="MFD1565598.1"/>
    <property type="molecule type" value="Genomic_DNA"/>
</dbReference>
<dbReference type="Proteomes" id="UP001597076">
    <property type="component" value="Unassembled WGS sequence"/>
</dbReference>
<comment type="caution">
    <text evidence="1">The sequence shown here is derived from an EMBL/GenBank/DDBJ whole genome shotgun (WGS) entry which is preliminary data.</text>
</comment>
<proteinExistence type="predicted"/>
<evidence type="ECO:0000313" key="1">
    <source>
        <dbReference type="EMBL" id="MFD1565598.1"/>
    </source>
</evidence>
<keyword evidence="2" id="KW-1185">Reference proteome</keyword>